<dbReference type="OrthoDB" id="255848at2"/>
<proteinExistence type="predicted"/>
<dbReference type="PANTHER" id="PTHR30093:SF2">
    <property type="entry name" value="TYPE II SECRETION SYSTEM PROTEIN H"/>
    <property type="match status" value="1"/>
</dbReference>
<dbReference type="SUPFAM" id="SSF54523">
    <property type="entry name" value="Pili subunits"/>
    <property type="match status" value="1"/>
</dbReference>
<dbReference type="InterPro" id="IPR011453">
    <property type="entry name" value="DUF1559"/>
</dbReference>
<feature type="region of interest" description="Disordered" evidence="1">
    <location>
        <begin position="237"/>
        <end position="278"/>
    </location>
</feature>
<organism evidence="3 4">
    <name type="scientific">Lignipirellula cremea</name>
    <dbReference type="NCBI Taxonomy" id="2528010"/>
    <lineage>
        <taxon>Bacteria</taxon>
        <taxon>Pseudomonadati</taxon>
        <taxon>Planctomycetota</taxon>
        <taxon>Planctomycetia</taxon>
        <taxon>Pirellulales</taxon>
        <taxon>Pirellulaceae</taxon>
        <taxon>Lignipirellula</taxon>
    </lineage>
</organism>
<evidence type="ECO:0000313" key="3">
    <source>
        <dbReference type="EMBL" id="QDU97927.1"/>
    </source>
</evidence>
<dbReference type="Gene3D" id="3.30.700.10">
    <property type="entry name" value="Glycoprotein, Type 4 Pilin"/>
    <property type="match status" value="1"/>
</dbReference>
<evidence type="ECO:0000256" key="1">
    <source>
        <dbReference type="SAM" id="MobiDB-lite"/>
    </source>
</evidence>
<dbReference type="Pfam" id="PF07596">
    <property type="entry name" value="SBP_bac_10"/>
    <property type="match status" value="1"/>
</dbReference>
<dbReference type="EMBL" id="CP036433">
    <property type="protein sequence ID" value="QDU97927.1"/>
    <property type="molecule type" value="Genomic_DNA"/>
</dbReference>
<dbReference type="InterPro" id="IPR012902">
    <property type="entry name" value="N_methyl_site"/>
</dbReference>
<dbReference type="NCBIfam" id="TIGR04294">
    <property type="entry name" value="pre_pil_HX9DG"/>
    <property type="match status" value="1"/>
</dbReference>
<dbReference type="InterPro" id="IPR045584">
    <property type="entry name" value="Pilin-like"/>
</dbReference>
<dbReference type="NCBIfam" id="TIGR02532">
    <property type="entry name" value="IV_pilin_GFxxxE"/>
    <property type="match status" value="1"/>
</dbReference>
<protein>
    <recommendedName>
        <fullName evidence="2">DUF1559 domain-containing protein</fullName>
    </recommendedName>
</protein>
<dbReference type="AlphaFoldDB" id="A0A518E1F7"/>
<dbReference type="PANTHER" id="PTHR30093">
    <property type="entry name" value="GENERAL SECRETION PATHWAY PROTEIN G"/>
    <property type="match status" value="1"/>
</dbReference>
<dbReference type="Pfam" id="PF07963">
    <property type="entry name" value="N_methyl"/>
    <property type="match status" value="1"/>
</dbReference>
<keyword evidence="4" id="KW-1185">Reference proteome</keyword>
<evidence type="ECO:0000313" key="4">
    <source>
        <dbReference type="Proteomes" id="UP000317648"/>
    </source>
</evidence>
<dbReference type="KEGG" id="lcre:Pla8534_57860"/>
<gene>
    <name evidence="3" type="ORF">Pla8534_57860</name>
</gene>
<evidence type="ECO:0000259" key="2">
    <source>
        <dbReference type="Pfam" id="PF07596"/>
    </source>
</evidence>
<reference evidence="3 4" key="1">
    <citation type="submission" date="2019-02" db="EMBL/GenBank/DDBJ databases">
        <title>Deep-cultivation of Planctomycetes and their phenomic and genomic characterization uncovers novel biology.</title>
        <authorList>
            <person name="Wiegand S."/>
            <person name="Jogler M."/>
            <person name="Boedeker C."/>
            <person name="Pinto D."/>
            <person name="Vollmers J."/>
            <person name="Rivas-Marin E."/>
            <person name="Kohn T."/>
            <person name="Peeters S.H."/>
            <person name="Heuer A."/>
            <person name="Rast P."/>
            <person name="Oberbeckmann S."/>
            <person name="Bunk B."/>
            <person name="Jeske O."/>
            <person name="Meyerdierks A."/>
            <person name="Storesund J.E."/>
            <person name="Kallscheuer N."/>
            <person name="Luecker S."/>
            <person name="Lage O.M."/>
            <person name="Pohl T."/>
            <person name="Merkel B.J."/>
            <person name="Hornburger P."/>
            <person name="Mueller R.-W."/>
            <person name="Bruemmer F."/>
            <person name="Labrenz M."/>
            <person name="Spormann A.M."/>
            <person name="Op den Camp H."/>
            <person name="Overmann J."/>
            <person name="Amann R."/>
            <person name="Jetten M.S.M."/>
            <person name="Mascher T."/>
            <person name="Medema M.H."/>
            <person name="Devos D.P."/>
            <person name="Kaster A.-K."/>
            <person name="Ovreas L."/>
            <person name="Rohde M."/>
            <person name="Galperin M.Y."/>
            <person name="Jogler C."/>
        </authorList>
    </citation>
    <scope>NUCLEOTIDE SEQUENCE [LARGE SCALE GENOMIC DNA]</scope>
    <source>
        <strain evidence="3 4">Pla85_3_4</strain>
    </source>
</reference>
<dbReference type="RefSeq" id="WP_145056735.1">
    <property type="nucleotide sequence ID" value="NZ_CP036433.1"/>
</dbReference>
<feature type="compositionally biased region" description="Acidic residues" evidence="1">
    <location>
        <begin position="254"/>
        <end position="266"/>
    </location>
</feature>
<name>A0A518E1F7_9BACT</name>
<dbReference type="Proteomes" id="UP000317648">
    <property type="component" value="Chromosome"/>
</dbReference>
<dbReference type="InterPro" id="IPR027558">
    <property type="entry name" value="Pre_pil_HX9DG_C"/>
</dbReference>
<accession>A0A518E1F7</accession>
<feature type="domain" description="DUF1559" evidence="2">
    <location>
        <begin position="38"/>
        <end position="314"/>
    </location>
</feature>
<sequence>MNNRRIGRALPRAFTLVELLVVIAIIGVLVALLLPAVQAARESARRADCSHHLTQLALAVQNYEVAYRVFPSGTLAATGPVSNAPTGYHHNWIVQILPQLEQRNAFAHVDFNVGVYAKANQPVYQLHIQLLKCGSDTARGNITNYAGVHHDVEAPIDVNNHGVFFLNSAVRYDDLRDGSAQTLMLGEKVGEANSLGWMSGTRETLRNTGTPINQTGIVGANGQRFSRGDAIVVPQAGDEQLEPNPQFYFPPEKDPEDEFEDEAEENPSDKDPPKAKKIAVGPLTVGGFSSRHSGGANFALGDASVRFLSQSINSQVYQQLGHRADGKLLDQDY</sequence>